<dbReference type="InterPro" id="IPR000850">
    <property type="entry name" value="Adenylat/UMP-CMP_kin"/>
</dbReference>
<dbReference type="SUPFAM" id="SSF52540">
    <property type="entry name" value="P-loop containing nucleoside triphosphate hydrolases"/>
    <property type="match status" value="1"/>
</dbReference>
<dbReference type="Pfam" id="PF00406">
    <property type="entry name" value="ADK"/>
    <property type="match status" value="1"/>
</dbReference>
<dbReference type="PRINTS" id="PR00094">
    <property type="entry name" value="ADENYLTKNASE"/>
</dbReference>
<keyword evidence="3 4" id="KW-0418">Kinase</keyword>
<evidence type="ECO:0000256" key="2">
    <source>
        <dbReference type="ARBA" id="ARBA00022741"/>
    </source>
</evidence>
<keyword evidence="6" id="KW-1185">Reference proteome</keyword>
<proteinExistence type="inferred from homology"/>
<name>A0ABR1PCN2_DIAER</name>
<evidence type="ECO:0000313" key="5">
    <source>
        <dbReference type="EMBL" id="KAK7733140.1"/>
    </source>
</evidence>
<keyword evidence="1 4" id="KW-0808">Transferase</keyword>
<protein>
    <recommendedName>
        <fullName evidence="7">Adenylate kinase</fullName>
    </recommendedName>
</protein>
<dbReference type="InterPro" id="IPR027417">
    <property type="entry name" value="P-loop_NTPase"/>
</dbReference>
<dbReference type="CDD" id="cd01428">
    <property type="entry name" value="ADK"/>
    <property type="match status" value="1"/>
</dbReference>
<organism evidence="5 6">
    <name type="scientific">Diaporthe eres</name>
    <name type="common">Phomopsis oblonga</name>
    <dbReference type="NCBI Taxonomy" id="83184"/>
    <lineage>
        <taxon>Eukaryota</taxon>
        <taxon>Fungi</taxon>
        <taxon>Dikarya</taxon>
        <taxon>Ascomycota</taxon>
        <taxon>Pezizomycotina</taxon>
        <taxon>Sordariomycetes</taxon>
        <taxon>Sordariomycetidae</taxon>
        <taxon>Diaporthales</taxon>
        <taxon>Diaporthaceae</taxon>
        <taxon>Diaporthe</taxon>
        <taxon>Diaporthe eres species complex</taxon>
    </lineage>
</organism>
<evidence type="ECO:0008006" key="7">
    <source>
        <dbReference type="Google" id="ProtNLM"/>
    </source>
</evidence>
<evidence type="ECO:0000256" key="1">
    <source>
        <dbReference type="ARBA" id="ARBA00022679"/>
    </source>
</evidence>
<dbReference type="EMBL" id="JAKNSF020000018">
    <property type="protein sequence ID" value="KAK7733140.1"/>
    <property type="molecule type" value="Genomic_DNA"/>
</dbReference>
<evidence type="ECO:0000313" key="6">
    <source>
        <dbReference type="Proteomes" id="UP001430848"/>
    </source>
</evidence>
<comment type="caution">
    <text evidence="5">The sequence shown here is derived from an EMBL/GenBank/DDBJ whole genome shotgun (WGS) entry which is preliminary data.</text>
</comment>
<comment type="similarity">
    <text evidence="4">Belongs to the adenylate kinase family.</text>
</comment>
<evidence type="ECO:0000256" key="4">
    <source>
        <dbReference type="RuleBase" id="RU003330"/>
    </source>
</evidence>
<accession>A0ABR1PCN2</accession>
<dbReference type="Proteomes" id="UP001430848">
    <property type="component" value="Unassembled WGS sequence"/>
</dbReference>
<gene>
    <name evidence="5" type="ORF">SLS63_004669</name>
</gene>
<dbReference type="Gene3D" id="3.40.50.300">
    <property type="entry name" value="P-loop containing nucleotide triphosphate hydrolases"/>
    <property type="match status" value="1"/>
</dbReference>
<evidence type="ECO:0000256" key="3">
    <source>
        <dbReference type="ARBA" id="ARBA00022777"/>
    </source>
</evidence>
<reference evidence="5 6" key="1">
    <citation type="submission" date="2024-02" db="EMBL/GenBank/DDBJ databases">
        <title>De novo assembly and annotation of 12 fungi associated with fruit tree decline syndrome in Ontario, Canada.</title>
        <authorList>
            <person name="Sulman M."/>
            <person name="Ellouze W."/>
            <person name="Ilyukhin E."/>
        </authorList>
    </citation>
    <scope>NUCLEOTIDE SEQUENCE [LARGE SCALE GENOMIC DNA]</scope>
    <source>
        <strain evidence="5 6">M169</strain>
    </source>
</reference>
<sequence length="271" mass="30474">MEHLMEIARKFIATLRQWWYAAMLYHLWGLRNLSDNLRPQVSPSDNGLAVLATPNLPDETPDHHGICNECRQKLKPTGSIIFVLGAPGAGKGTQCAFLAQQFGFRHISYGDLCRTLKEKEDPIVSRLDTKPGSDNPAVPDDLAAWLMWKELRTDPSGRFLVDGFPKRAKHLEEFLKLMPTPSLTLIFECPQDVSLQRVAKRGKMAGDQARLEDLNENVSIKRIKDSHSNMAHIIQALEDRKMKSVVVDTNRAEDIIQGELRQILSANGLAQ</sequence>
<keyword evidence="2" id="KW-0547">Nucleotide-binding</keyword>
<dbReference type="PANTHER" id="PTHR23359">
    <property type="entry name" value="NUCLEOTIDE KINASE"/>
    <property type="match status" value="1"/>
</dbReference>